<feature type="region of interest" description="Disordered" evidence="1">
    <location>
        <begin position="28"/>
        <end position="75"/>
    </location>
</feature>
<dbReference type="EMBL" id="CAEKDK010000003">
    <property type="protein sequence ID" value="CAB4274915.1"/>
    <property type="molecule type" value="Genomic_DNA"/>
</dbReference>
<evidence type="ECO:0000313" key="2">
    <source>
        <dbReference type="EMBL" id="CAB4274915.1"/>
    </source>
</evidence>
<proteinExistence type="predicted"/>
<dbReference type="Proteomes" id="UP000507222">
    <property type="component" value="Unassembled WGS sequence"/>
</dbReference>
<organism evidence="2 3">
    <name type="scientific">Prunus armeniaca</name>
    <name type="common">Apricot</name>
    <name type="synonym">Armeniaca vulgaris</name>
    <dbReference type="NCBI Taxonomy" id="36596"/>
    <lineage>
        <taxon>Eukaryota</taxon>
        <taxon>Viridiplantae</taxon>
        <taxon>Streptophyta</taxon>
        <taxon>Embryophyta</taxon>
        <taxon>Tracheophyta</taxon>
        <taxon>Spermatophyta</taxon>
        <taxon>Magnoliopsida</taxon>
        <taxon>eudicotyledons</taxon>
        <taxon>Gunneridae</taxon>
        <taxon>Pentapetalae</taxon>
        <taxon>rosids</taxon>
        <taxon>fabids</taxon>
        <taxon>Rosales</taxon>
        <taxon>Rosaceae</taxon>
        <taxon>Amygdaloideae</taxon>
        <taxon>Amygdaleae</taxon>
        <taxon>Prunus</taxon>
    </lineage>
</organism>
<protein>
    <submittedName>
        <fullName evidence="2">Uncharacterized protein</fullName>
    </submittedName>
</protein>
<dbReference type="AlphaFoldDB" id="A0A6J5UIB1"/>
<sequence length="157" mass="17846">MQCNMGSMEEYEVDTKVDEINLCFGRSIPSADSAQQNEEADSFKTEKKKQKDPKPDTSKTKESSQSHATKDPKLDTAPLNIYDALQMLRKLREALFGRESYPIKDAPCYRDECPKVVSLYADYSRVQPTWAKSHGLYCLANGNRGPIFRRPIPCDQC</sequence>
<feature type="compositionally biased region" description="Basic and acidic residues" evidence="1">
    <location>
        <begin position="52"/>
        <end position="74"/>
    </location>
</feature>
<reference evidence="2 3" key="1">
    <citation type="submission" date="2020-05" db="EMBL/GenBank/DDBJ databases">
        <authorList>
            <person name="Campoy J."/>
            <person name="Schneeberger K."/>
            <person name="Spophaly S."/>
        </authorList>
    </citation>
    <scope>NUCLEOTIDE SEQUENCE [LARGE SCALE GENOMIC DNA]</scope>
    <source>
        <strain evidence="2">PruArmRojPasFocal</strain>
    </source>
</reference>
<accession>A0A6J5UIB1</accession>
<evidence type="ECO:0000313" key="3">
    <source>
        <dbReference type="Proteomes" id="UP000507222"/>
    </source>
</evidence>
<name>A0A6J5UIB1_PRUAR</name>
<gene>
    <name evidence="2" type="ORF">CURHAP_LOCUS23595</name>
</gene>
<evidence type="ECO:0000256" key="1">
    <source>
        <dbReference type="SAM" id="MobiDB-lite"/>
    </source>
</evidence>